<evidence type="ECO:0000313" key="2">
    <source>
        <dbReference type="EMBL" id="VTJ79572.1"/>
    </source>
</evidence>
<dbReference type="AlphaFoldDB" id="A0A5E4CFC2"/>
<protein>
    <submittedName>
        <fullName evidence="2">Uncharacterized protein</fullName>
    </submittedName>
</protein>
<dbReference type="EMBL" id="CABDUW010001201">
    <property type="protein sequence ID" value="VTJ79572.1"/>
    <property type="molecule type" value="Genomic_DNA"/>
</dbReference>
<feature type="region of interest" description="Disordered" evidence="1">
    <location>
        <begin position="1"/>
        <end position="154"/>
    </location>
</feature>
<proteinExistence type="predicted"/>
<sequence length="154" mass="15363">MERPGTCPGAQPWPRSGHTSSPGAGKGKSASRGWVSSCPSTPTCASRRTLKAREVREPALRGAKAPRPRPGETCAAPKWAGGTSGGGSRVRPPPDRAITSGPAGPPRAVGDVRLSPAAAAAGRRREVETPGGGSGGAADWVEGSGGLSVLPVAE</sequence>
<evidence type="ECO:0000256" key="1">
    <source>
        <dbReference type="SAM" id="MobiDB-lite"/>
    </source>
</evidence>
<reference evidence="2" key="1">
    <citation type="submission" date="2019-04" db="EMBL/GenBank/DDBJ databases">
        <authorList>
            <person name="Alioto T."/>
            <person name="Alioto T."/>
        </authorList>
    </citation>
    <scope>NUCLEOTIDE SEQUENCE [LARGE SCALE GENOMIC DNA]</scope>
</reference>
<feature type="compositionally biased region" description="Polar residues" evidence="1">
    <location>
        <begin position="37"/>
        <end position="46"/>
    </location>
</feature>
<accession>A0A5E4CFC2</accession>
<comment type="caution">
    <text evidence="2">The sequence shown here is derived from an EMBL/GenBank/DDBJ whole genome shotgun (WGS) entry which is preliminary data.</text>
</comment>
<name>A0A5E4CFC2_MARMO</name>
<organism evidence="2 3">
    <name type="scientific">Marmota monax</name>
    <name type="common">Woodchuck</name>
    <dbReference type="NCBI Taxonomy" id="9995"/>
    <lineage>
        <taxon>Eukaryota</taxon>
        <taxon>Metazoa</taxon>
        <taxon>Chordata</taxon>
        <taxon>Craniata</taxon>
        <taxon>Vertebrata</taxon>
        <taxon>Euteleostomi</taxon>
        <taxon>Mammalia</taxon>
        <taxon>Eutheria</taxon>
        <taxon>Euarchontoglires</taxon>
        <taxon>Glires</taxon>
        <taxon>Rodentia</taxon>
        <taxon>Sciuromorpha</taxon>
        <taxon>Sciuridae</taxon>
        <taxon>Xerinae</taxon>
        <taxon>Marmotini</taxon>
        <taxon>Marmota</taxon>
    </lineage>
</organism>
<feature type="compositionally biased region" description="Low complexity" evidence="1">
    <location>
        <begin position="20"/>
        <end position="33"/>
    </location>
</feature>
<keyword evidence="3" id="KW-1185">Reference proteome</keyword>
<evidence type="ECO:0000313" key="3">
    <source>
        <dbReference type="Proteomes" id="UP000335636"/>
    </source>
</evidence>
<gene>
    <name evidence="2" type="ORF">MONAX_5E013188</name>
</gene>
<dbReference type="Proteomes" id="UP000335636">
    <property type="component" value="Unassembled WGS sequence"/>
</dbReference>